<dbReference type="InterPro" id="IPR018044">
    <property type="entry name" value="Peptidase_S11"/>
</dbReference>
<dbReference type="EMBL" id="MVHF01000029">
    <property type="protein sequence ID" value="ORA31769.1"/>
    <property type="molecule type" value="Genomic_DNA"/>
</dbReference>
<keyword evidence="15" id="KW-1185">Reference proteome</keyword>
<evidence type="ECO:0000256" key="10">
    <source>
        <dbReference type="SAM" id="MobiDB-lite"/>
    </source>
</evidence>
<feature type="chain" id="PRO_5013004265" evidence="12">
    <location>
        <begin position="39"/>
        <end position="418"/>
    </location>
</feature>
<evidence type="ECO:0000256" key="4">
    <source>
        <dbReference type="ARBA" id="ARBA00022960"/>
    </source>
</evidence>
<keyword evidence="11" id="KW-0812">Transmembrane</keyword>
<feature type="compositionally biased region" description="Pro residues" evidence="10">
    <location>
        <begin position="43"/>
        <end position="53"/>
    </location>
</feature>
<feature type="region of interest" description="Disordered" evidence="10">
    <location>
        <begin position="42"/>
        <end position="76"/>
    </location>
</feature>
<keyword evidence="3" id="KW-0378">Hydrolase</keyword>
<evidence type="ECO:0000313" key="15">
    <source>
        <dbReference type="Proteomes" id="UP000192448"/>
    </source>
</evidence>
<dbReference type="InterPro" id="IPR012338">
    <property type="entry name" value="Beta-lactam/transpept-like"/>
</dbReference>
<dbReference type="InterPro" id="IPR001967">
    <property type="entry name" value="Peptidase_S11_N"/>
</dbReference>
<comment type="similarity">
    <text evidence="1 9">Belongs to the peptidase S11 family.</text>
</comment>
<feature type="active site" description="Acyl-ester intermediate" evidence="7">
    <location>
        <position position="137"/>
    </location>
</feature>
<dbReference type="Proteomes" id="UP000192448">
    <property type="component" value="Unassembled WGS sequence"/>
</dbReference>
<dbReference type="STRING" id="1927124.BST13_24585"/>
<sequence length="418" mass="43177">MATLRSISTRAFMRGSSVLAALTMLAAPALVIAPTATADPVAAPAPAPPPPDCPFKVTTPPAVDSSEVPKAGDPPLPLPVPTKTIGGEALSGCGIITAPDTPPVPNDISADAWVVADLDSGDIIAARDPHARHRPASIIKVLVATAALNELNLNKRIQGTQEDANAEGTRVGVGPGGVYSINDLLHGLLMHSGNDAAHALAMQLGGMDTALQKINVLAGKLGGRDTRAATPSGLDGPGMSTSAYDIGLFYRYAWQNPVFADIVATKSFDFPGRDGNPTYPIENDNKLLDNYPGALGGKTGYTDDAGQTFVGAADRDGRRLVAILMHGTRLPIAPWEQAAHLLDYGFATPKGTKVGTLVDPDPSLTKPKQPDAPSAAEAASVLPAADALPVRVGVAIVGGIIVFLLIMGARSLNRRPQH</sequence>
<feature type="transmembrane region" description="Helical" evidence="11">
    <location>
        <begin position="388"/>
        <end position="409"/>
    </location>
</feature>
<evidence type="ECO:0000256" key="8">
    <source>
        <dbReference type="PIRSR" id="PIRSR618044-2"/>
    </source>
</evidence>
<keyword evidence="6" id="KW-0961">Cell wall biogenesis/degradation</keyword>
<keyword evidence="14" id="KW-0645">Protease</keyword>
<evidence type="ECO:0000256" key="1">
    <source>
        <dbReference type="ARBA" id="ARBA00007164"/>
    </source>
</evidence>
<proteinExistence type="inferred from homology"/>
<accession>A0A1X0AP02</accession>
<dbReference type="GO" id="GO:0071555">
    <property type="term" value="P:cell wall organization"/>
    <property type="evidence" value="ECO:0007669"/>
    <property type="project" value="UniProtKB-KW"/>
</dbReference>
<dbReference type="Pfam" id="PF00768">
    <property type="entry name" value="Peptidase_S11"/>
    <property type="match status" value="1"/>
</dbReference>
<dbReference type="RefSeq" id="WP_083166615.1">
    <property type="nucleotide sequence ID" value="NZ_MVHF01000029.1"/>
</dbReference>
<dbReference type="PANTHER" id="PTHR21581:SF33">
    <property type="entry name" value="D-ALANYL-D-ALANINE CARBOXYPEPTIDASE DACB"/>
    <property type="match status" value="1"/>
</dbReference>
<keyword evidence="2 12" id="KW-0732">Signal</keyword>
<keyword evidence="4" id="KW-0133">Cell shape</keyword>
<dbReference type="SUPFAM" id="SSF56601">
    <property type="entry name" value="beta-lactamase/transpeptidase-like"/>
    <property type="match status" value="1"/>
</dbReference>
<feature type="active site" evidence="7">
    <location>
        <position position="192"/>
    </location>
</feature>
<evidence type="ECO:0000256" key="7">
    <source>
        <dbReference type="PIRSR" id="PIRSR618044-1"/>
    </source>
</evidence>
<evidence type="ECO:0000256" key="3">
    <source>
        <dbReference type="ARBA" id="ARBA00022801"/>
    </source>
</evidence>
<reference evidence="14 15" key="1">
    <citation type="submission" date="2017-02" db="EMBL/GenBank/DDBJ databases">
        <title>The new phylogeny of genus Mycobacterium.</title>
        <authorList>
            <person name="Tortoli E."/>
            <person name="Trovato A."/>
            <person name="Cirillo D.M."/>
        </authorList>
    </citation>
    <scope>NUCLEOTIDE SEQUENCE [LARGE SCALE GENOMIC DNA]</scope>
    <source>
        <strain evidence="14 15">RW6</strain>
    </source>
</reference>
<feature type="binding site" evidence="8">
    <location>
        <position position="298"/>
    </location>
    <ligand>
        <name>substrate</name>
    </ligand>
</feature>
<name>A0A1X0AP02_9MYCO</name>
<dbReference type="PROSITE" id="PS51318">
    <property type="entry name" value="TAT"/>
    <property type="match status" value="1"/>
</dbReference>
<dbReference type="InterPro" id="IPR006311">
    <property type="entry name" value="TAT_signal"/>
</dbReference>
<evidence type="ECO:0000256" key="9">
    <source>
        <dbReference type="RuleBase" id="RU004016"/>
    </source>
</evidence>
<feature type="domain" description="Peptidase S11 D-alanyl-D-alanine carboxypeptidase A N-terminal" evidence="13">
    <location>
        <begin position="105"/>
        <end position="326"/>
    </location>
</feature>
<evidence type="ECO:0000256" key="6">
    <source>
        <dbReference type="ARBA" id="ARBA00023316"/>
    </source>
</evidence>
<keyword evidence="11" id="KW-1133">Transmembrane helix</keyword>
<evidence type="ECO:0000256" key="11">
    <source>
        <dbReference type="SAM" id="Phobius"/>
    </source>
</evidence>
<dbReference type="PANTHER" id="PTHR21581">
    <property type="entry name" value="D-ALANYL-D-ALANINE CARBOXYPEPTIDASE"/>
    <property type="match status" value="1"/>
</dbReference>
<evidence type="ECO:0000256" key="2">
    <source>
        <dbReference type="ARBA" id="ARBA00022729"/>
    </source>
</evidence>
<dbReference type="GO" id="GO:0008360">
    <property type="term" value="P:regulation of cell shape"/>
    <property type="evidence" value="ECO:0007669"/>
    <property type="project" value="UniProtKB-KW"/>
</dbReference>
<comment type="caution">
    <text evidence="14">The sequence shown here is derived from an EMBL/GenBank/DDBJ whole genome shotgun (WGS) entry which is preliminary data.</text>
</comment>
<feature type="signal peptide" evidence="12">
    <location>
        <begin position="1"/>
        <end position="38"/>
    </location>
</feature>
<dbReference type="GO" id="GO:0009002">
    <property type="term" value="F:serine-type D-Ala-D-Ala carboxypeptidase activity"/>
    <property type="evidence" value="ECO:0007669"/>
    <property type="project" value="InterPro"/>
</dbReference>
<evidence type="ECO:0000256" key="5">
    <source>
        <dbReference type="ARBA" id="ARBA00022984"/>
    </source>
</evidence>
<evidence type="ECO:0000313" key="14">
    <source>
        <dbReference type="EMBL" id="ORA31769.1"/>
    </source>
</evidence>
<dbReference type="PRINTS" id="PR00725">
    <property type="entry name" value="DADACBPTASE1"/>
</dbReference>
<dbReference type="GO" id="GO:0009252">
    <property type="term" value="P:peptidoglycan biosynthetic process"/>
    <property type="evidence" value="ECO:0007669"/>
    <property type="project" value="UniProtKB-KW"/>
</dbReference>
<evidence type="ECO:0000259" key="13">
    <source>
        <dbReference type="Pfam" id="PF00768"/>
    </source>
</evidence>
<keyword evidence="5" id="KW-0573">Peptidoglycan synthesis</keyword>
<gene>
    <name evidence="14" type="ORF">BST13_24585</name>
</gene>
<keyword evidence="11" id="KW-0472">Membrane</keyword>
<keyword evidence="14" id="KW-0121">Carboxypeptidase</keyword>
<dbReference type="AlphaFoldDB" id="A0A1X0AP02"/>
<organism evidence="14 15">
    <name type="scientific">Mycobacterium aquaticum</name>
    <dbReference type="NCBI Taxonomy" id="1927124"/>
    <lineage>
        <taxon>Bacteria</taxon>
        <taxon>Bacillati</taxon>
        <taxon>Actinomycetota</taxon>
        <taxon>Actinomycetes</taxon>
        <taxon>Mycobacteriales</taxon>
        <taxon>Mycobacteriaceae</taxon>
        <taxon>Mycobacterium</taxon>
    </lineage>
</organism>
<protein>
    <submittedName>
        <fullName evidence="14">D-alanyl-D-alanine carboxypeptidase</fullName>
    </submittedName>
</protein>
<dbReference type="Gene3D" id="3.40.710.10">
    <property type="entry name" value="DD-peptidase/beta-lactamase superfamily"/>
    <property type="match status" value="1"/>
</dbReference>
<evidence type="ECO:0000256" key="12">
    <source>
        <dbReference type="SAM" id="SignalP"/>
    </source>
</evidence>
<dbReference type="GO" id="GO:0006508">
    <property type="term" value="P:proteolysis"/>
    <property type="evidence" value="ECO:0007669"/>
    <property type="project" value="InterPro"/>
</dbReference>
<feature type="active site" description="Proton acceptor" evidence="7">
    <location>
        <position position="140"/>
    </location>
</feature>